<evidence type="ECO:0000313" key="6">
    <source>
        <dbReference type="EMBL" id="MBB5689089.1"/>
    </source>
</evidence>
<feature type="transmembrane region" description="Helical" evidence="5">
    <location>
        <begin position="57"/>
        <end position="76"/>
    </location>
</feature>
<evidence type="ECO:0000256" key="2">
    <source>
        <dbReference type="ARBA" id="ARBA00022692"/>
    </source>
</evidence>
<dbReference type="Proteomes" id="UP000562254">
    <property type="component" value="Unassembled WGS sequence"/>
</dbReference>
<evidence type="ECO:0000256" key="3">
    <source>
        <dbReference type="ARBA" id="ARBA00022989"/>
    </source>
</evidence>
<dbReference type="AlphaFoldDB" id="A0A840XQX2"/>
<dbReference type="EMBL" id="JACIJE010000003">
    <property type="protein sequence ID" value="MBB5689089.1"/>
    <property type="molecule type" value="Genomic_DNA"/>
</dbReference>
<keyword evidence="7" id="KW-1185">Reference proteome</keyword>
<protein>
    <recommendedName>
        <fullName evidence="5">Probable membrane transporter protein</fullName>
    </recommendedName>
</protein>
<keyword evidence="4 5" id="KW-0472">Membrane</keyword>
<evidence type="ECO:0000256" key="1">
    <source>
        <dbReference type="ARBA" id="ARBA00004141"/>
    </source>
</evidence>
<keyword evidence="2 5" id="KW-0812">Transmembrane</keyword>
<accession>A0A840XQX2</accession>
<name>A0A840XQX2_9PROT</name>
<comment type="similarity">
    <text evidence="5">Belongs to the 4-toluene sulfonate uptake permease (TSUP) (TC 2.A.102) family.</text>
</comment>
<dbReference type="InterPro" id="IPR002781">
    <property type="entry name" value="TM_pro_TauE-like"/>
</dbReference>
<dbReference type="Pfam" id="PF01925">
    <property type="entry name" value="TauE"/>
    <property type="match status" value="1"/>
</dbReference>
<dbReference type="GO" id="GO:0005886">
    <property type="term" value="C:plasma membrane"/>
    <property type="evidence" value="ECO:0007669"/>
    <property type="project" value="UniProtKB-SubCell"/>
</dbReference>
<organism evidence="6 7">
    <name type="scientific">Neoroseomonas alkaliterrae</name>
    <dbReference type="NCBI Taxonomy" id="1452450"/>
    <lineage>
        <taxon>Bacteria</taxon>
        <taxon>Pseudomonadati</taxon>
        <taxon>Pseudomonadota</taxon>
        <taxon>Alphaproteobacteria</taxon>
        <taxon>Acetobacterales</taxon>
        <taxon>Acetobacteraceae</taxon>
        <taxon>Neoroseomonas</taxon>
    </lineage>
</organism>
<evidence type="ECO:0000256" key="4">
    <source>
        <dbReference type="ARBA" id="ARBA00023136"/>
    </source>
</evidence>
<sequence>MDGAIGIAHGLTATSAPLFQGAPPVVASAGAHAAEVATAGLSGLAHWPLGHVLPRVMLRLALAGALGGVAGAMLAVHLPMAVLRPLVSAYLLLMGMLVLRRAWRSVSVPVSGPGLPDVRPLGFGGGAWTRRAAAAGGGRS</sequence>
<feature type="transmembrane region" description="Helical" evidence="5">
    <location>
        <begin position="83"/>
        <end position="103"/>
    </location>
</feature>
<evidence type="ECO:0000313" key="7">
    <source>
        <dbReference type="Proteomes" id="UP000562254"/>
    </source>
</evidence>
<evidence type="ECO:0000256" key="5">
    <source>
        <dbReference type="RuleBase" id="RU363041"/>
    </source>
</evidence>
<gene>
    <name evidence="6" type="ORF">FHS88_001214</name>
</gene>
<keyword evidence="3 5" id="KW-1133">Transmembrane helix</keyword>
<reference evidence="6 7" key="1">
    <citation type="submission" date="2020-08" db="EMBL/GenBank/DDBJ databases">
        <title>Genomic Encyclopedia of Type Strains, Phase IV (KMG-IV): sequencing the most valuable type-strain genomes for metagenomic binning, comparative biology and taxonomic classification.</title>
        <authorList>
            <person name="Goeker M."/>
        </authorList>
    </citation>
    <scope>NUCLEOTIDE SEQUENCE [LARGE SCALE GENOMIC DNA]</scope>
    <source>
        <strain evidence="6 7">DSM 25895</strain>
    </source>
</reference>
<comment type="subcellular location">
    <subcellularLocation>
        <location evidence="5">Cell membrane</location>
        <topology evidence="5">Multi-pass membrane protein</topology>
    </subcellularLocation>
    <subcellularLocation>
        <location evidence="1">Membrane</location>
        <topology evidence="1">Multi-pass membrane protein</topology>
    </subcellularLocation>
</comment>
<dbReference type="RefSeq" id="WP_184482383.1">
    <property type="nucleotide sequence ID" value="NZ_JACIJE010000003.1"/>
</dbReference>
<proteinExistence type="inferred from homology"/>
<keyword evidence="5" id="KW-1003">Cell membrane</keyword>
<comment type="caution">
    <text evidence="6">The sequence shown here is derived from an EMBL/GenBank/DDBJ whole genome shotgun (WGS) entry which is preliminary data.</text>
</comment>